<sequence length="477" mass="55249">MAKLQRFLKLKDSFDSQIFTFFVPFMITNEQSTDTFKKDFVYGHHRWTAIFVRSGLHVGTHLKLQTASQGMVVQLDYSFTLLNREHYTRNEVYIEKGCRFTHETSLHGRKTFIAINDMIERDFMQEMGDFLIELEVRNISSVFECILRLPKASQARYSVGAKLESTYFCFGMFDWSISLFATESTMEHEEGTSFQLHRHTSFDHLCNVHYTIEIGEGTVVESDHLEQLISLAGNGEPYTVGSSLLKLSKGKGSIKIKICMKSVVSISEVSIYPLDKTKNKSHCYDRDKQAWMLQSDISGKYLTLRLYYTDITHVPRKYTRYVSWKIVMLTDRAPKKGVRMVYGPYSKYFVQQDLDEGYIFTTDVAVTELGDPNCPFTDSVDQRITAHIEWVDSHLLSGPTYHAHDDVDKLHKHQMWRELLALQSENLALEKQLHSYQQSIAKANHVKTQEKNSINPPNKETRVPSPSPRQKRQQNMQ</sequence>
<evidence type="ECO:0000256" key="1">
    <source>
        <dbReference type="SAM" id="MobiDB-lite"/>
    </source>
</evidence>
<dbReference type="EMBL" id="JBJQND010000012">
    <property type="protein sequence ID" value="KAL3860104.1"/>
    <property type="molecule type" value="Genomic_DNA"/>
</dbReference>
<accession>A0ABD3VET9</accession>
<evidence type="ECO:0000313" key="3">
    <source>
        <dbReference type="Proteomes" id="UP001634394"/>
    </source>
</evidence>
<keyword evidence="3" id="KW-1185">Reference proteome</keyword>
<protein>
    <recommendedName>
        <fullName evidence="4">MATH domain-containing protein</fullName>
    </recommendedName>
</protein>
<evidence type="ECO:0008006" key="4">
    <source>
        <dbReference type="Google" id="ProtNLM"/>
    </source>
</evidence>
<dbReference type="Proteomes" id="UP001634394">
    <property type="component" value="Unassembled WGS sequence"/>
</dbReference>
<reference evidence="2 3" key="1">
    <citation type="submission" date="2024-11" db="EMBL/GenBank/DDBJ databases">
        <title>Chromosome-level genome assembly of the freshwater bivalve Anodonta woodiana.</title>
        <authorList>
            <person name="Chen X."/>
        </authorList>
    </citation>
    <scope>NUCLEOTIDE SEQUENCE [LARGE SCALE GENOMIC DNA]</scope>
    <source>
        <strain evidence="2">MN2024</strain>
        <tissue evidence="2">Gills</tissue>
    </source>
</reference>
<name>A0ABD3VET9_SINWO</name>
<evidence type="ECO:0000313" key="2">
    <source>
        <dbReference type="EMBL" id="KAL3860104.1"/>
    </source>
</evidence>
<feature type="region of interest" description="Disordered" evidence="1">
    <location>
        <begin position="445"/>
        <end position="477"/>
    </location>
</feature>
<dbReference type="AlphaFoldDB" id="A0ABD3VET9"/>
<gene>
    <name evidence="2" type="ORF">ACJMK2_010272</name>
</gene>
<comment type="caution">
    <text evidence="2">The sequence shown here is derived from an EMBL/GenBank/DDBJ whole genome shotgun (WGS) entry which is preliminary data.</text>
</comment>
<organism evidence="2 3">
    <name type="scientific">Sinanodonta woodiana</name>
    <name type="common">Chinese pond mussel</name>
    <name type="synonym">Anodonta woodiana</name>
    <dbReference type="NCBI Taxonomy" id="1069815"/>
    <lineage>
        <taxon>Eukaryota</taxon>
        <taxon>Metazoa</taxon>
        <taxon>Spiralia</taxon>
        <taxon>Lophotrochozoa</taxon>
        <taxon>Mollusca</taxon>
        <taxon>Bivalvia</taxon>
        <taxon>Autobranchia</taxon>
        <taxon>Heteroconchia</taxon>
        <taxon>Palaeoheterodonta</taxon>
        <taxon>Unionida</taxon>
        <taxon>Unionoidea</taxon>
        <taxon>Unionidae</taxon>
        <taxon>Unioninae</taxon>
        <taxon>Sinanodonta</taxon>
    </lineage>
</organism>
<proteinExistence type="predicted"/>
<dbReference type="SUPFAM" id="SSF49599">
    <property type="entry name" value="TRAF domain-like"/>
    <property type="match status" value="1"/>
</dbReference>